<dbReference type="InterPro" id="IPR021727">
    <property type="entry name" value="DUF3299"/>
</dbReference>
<dbReference type="Gene3D" id="2.40.50.870">
    <property type="entry name" value="Protein of unknown function (DUF3299)"/>
    <property type="match status" value="1"/>
</dbReference>
<dbReference type="AlphaFoldDB" id="A0AAW7Z307"/>
<proteinExistence type="predicted"/>
<comment type="caution">
    <text evidence="1">The sequence shown here is derived from an EMBL/GenBank/DDBJ whole genome shotgun (WGS) entry which is preliminary data.</text>
</comment>
<reference evidence="1" key="1">
    <citation type="submission" date="2023-07" db="EMBL/GenBank/DDBJ databases">
        <title>Genome content predicts the carbon catabolic preferences of heterotrophic bacteria.</title>
        <authorList>
            <person name="Gralka M."/>
        </authorList>
    </citation>
    <scope>NUCLEOTIDE SEQUENCE</scope>
    <source>
        <strain evidence="1">F2M12</strain>
    </source>
</reference>
<dbReference type="Pfam" id="PF11736">
    <property type="entry name" value="DUF3299"/>
    <property type="match status" value="1"/>
</dbReference>
<gene>
    <name evidence="1" type="ORF">Q4527_05635</name>
</gene>
<name>A0AAW7Z307_9ALTE</name>
<dbReference type="EMBL" id="JAUOQI010000003">
    <property type="protein sequence ID" value="MDO6576863.1"/>
    <property type="molecule type" value="Genomic_DNA"/>
</dbReference>
<evidence type="ECO:0000313" key="2">
    <source>
        <dbReference type="Proteomes" id="UP001170717"/>
    </source>
</evidence>
<evidence type="ECO:0000313" key="1">
    <source>
        <dbReference type="EMBL" id="MDO6576863.1"/>
    </source>
</evidence>
<dbReference type="Proteomes" id="UP001170717">
    <property type="component" value="Unassembled WGS sequence"/>
</dbReference>
<accession>A0AAW7Z307</accession>
<protein>
    <submittedName>
        <fullName evidence="1">DUF3299 domain-containing protein</fullName>
    </submittedName>
</protein>
<organism evidence="1 2">
    <name type="scientific">Alteromonas stellipolaris</name>
    <dbReference type="NCBI Taxonomy" id="233316"/>
    <lineage>
        <taxon>Bacteria</taxon>
        <taxon>Pseudomonadati</taxon>
        <taxon>Pseudomonadota</taxon>
        <taxon>Gammaproteobacteria</taxon>
        <taxon>Alteromonadales</taxon>
        <taxon>Alteromonadaceae</taxon>
        <taxon>Alteromonas/Salinimonas group</taxon>
        <taxon>Alteromonas</taxon>
    </lineage>
</organism>
<dbReference type="RefSeq" id="WP_303463435.1">
    <property type="nucleotide sequence ID" value="NZ_JAUOPZ010000002.1"/>
</dbReference>
<sequence length="251" mass="27904">MSKVTAKEKRQAAINAKRKPLKTVLLLLLFLVAGSVFARLVQLYWPSIKHQFTTSEALYQTSTPKLQALFSQEVEQKSVLRLGWQDLLPEQEEATLRQYQSGNAASELSPAQIGTVQSITNQLLLSIQASSDENYKSALHSTNIVQTVLGKAISISGFIVPIEVNEDRTLQSFFVVPYYGACIHFPPPPPNQIIFVQLPDGFAHHNLADAFTLTGILEQGMFEDPLGTSAYTLNVYDIKAYHGQPDDFRAH</sequence>